<dbReference type="EC" id="5.3.1.23" evidence="2"/>
<feature type="binding site" evidence="2">
    <location>
        <position position="196"/>
    </location>
    <ligand>
        <name>substrate</name>
    </ligand>
</feature>
<comment type="catalytic activity">
    <reaction evidence="2">
        <text>5-(methylsulfanyl)-alpha-D-ribose 1-phosphate = 5-(methylsulfanyl)-D-ribulose 1-phosphate</text>
        <dbReference type="Rhea" id="RHEA:19989"/>
        <dbReference type="ChEBI" id="CHEBI:58533"/>
        <dbReference type="ChEBI" id="CHEBI:58548"/>
        <dbReference type="EC" id="5.3.1.23"/>
    </reaction>
</comment>
<dbReference type="GeneID" id="79949437"/>
<dbReference type="PANTHER" id="PTHR43475">
    <property type="entry name" value="METHYLTHIORIBOSE-1-PHOSPHATE ISOMERASE"/>
    <property type="match status" value="1"/>
</dbReference>
<keyword evidence="1 2" id="KW-0413">Isomerase</keyword>
<proteinExistence type="inferred from homology"/>
<gene>
    <name evidence="3" type="primary">mtnA</name>
    <name evidence="3" type="ORF">L1994_03530</name>
</gene>
<dbReference type="NCBIfam" id="TIGR00512">
    <property type="entry name" value="salvage_mtnA"/>
    <property type="match status" value="1"/>
</dbReference>
<evidence type="ECO:0000256" key="2">
    <source>
        <dbReference type="HAMAP-Rule" id="MF_01678"/>
    </source>
</evidence>
<dbReference type="Proteomes" id="UP001218895">
    <property type="component" value="Chromosome"/>
</dbReference>
<dbReference type="GO" id="GO:0019509">
    <property type="term" value="P:L-methionine salvage from methylthioadenosine"/>
    <property type="evidence" value="ECO:0007669"/>
    <property type="project" value="UniProtKB-UniRule"/>
</dbReference>
<dbReference type="HAMAP" id="MF_01678">
    <property type="entry name" value="Salvage_MtnA"/>
    <property type="match status" value="1"/>
</dbReference>
<protein>
    <recommendedName>
        <fullName evidence="2">Putative methylthioribose-1-phosphate isomerase</fullName>
        <shortName evidence="2">M1Pi</shortName>
        <shortName evidence="2">MTR-1-P isomerase</shortName>
        <ecNumber evidence="2">5.3.1.23</ecNumber>
    </recommendedName>
    <alternativeName>
        <fullName evidence="2">MTNA-like protein</fullName>
        <shortName evidence="2">aMTNA</shortName>
    </alternativeName>
    <alternativeName>
        <fullName evidence="2">S-methyl-5-thioribose-1-phosphate isomerase</fullName>
    </alternativeName>
</protein>
<dbReference type="NCBIfam" id="TIGR00524">
    <property type="entry name" value="eIF-2B_rel"/>
    <property type="match status" value="1"/>
</dbReference>
<dbReference type="KEGG" id="manq:L1994_03530"/>
<feature type="binding site" evidence="2">
    <location>
        <position position="91"/>
    </location>
    <ligand>
        <name>substrate</name>
    </ligand>
</feature>
<dbReference type="Gene3D" id="3.40.50.10470">
    <property type="entry name" value="Translation initiation factor eif-2b, domain 2"/>
    <property type="match status" value="1"/>
</dbReference>
<dbReference type="InterPro" id="IPR027363">
    <property type="entry name" value="M1Pi_N"/>
</dbReference>
<dbReference type="GO" id="GO:0046523">
    <property type="term" value="F:S-methyl-5-thioribose-1-phosphate isomerase activity"/>
    <property type="evidence" value="ECO:0007669"/>
    <property type="project" value="UniProtKB-UniRule"/>
</dbReference>
<dbReference type="InterPro" id="IPR005251">
    <property type="entry name" value="IF-M1Pi"/>
</dbReference>
<name>A0AAF0FPU8_9EURY</name>
<keyword evidence="2" id="KW-0028">Amino-acid biosynthesis</keyword>
<feature type="site" description="Transition state stabilizer" evidence="2">
    <location>
        <position position="157"/>
    </location>
</feature>
<evidence type="ECO:0000256" key="1">
    <source>
        <dbReference type="ARBA" id="ARBA00023235"/>
    </source>
</evidence>
<dbReference type="RefSeq" id="WP_278100311.1">
    <property type="nucleotide sequence ID" value="NZ_CP091092.1"/>
</dbReference>
<dbReference type="NCBIfam" id="NF004326">
    <property type="entry name" value="PRK05720.1"/>
    <property type="match status" value="1"/>
</dbReference>
<dbReference type="InterPro" id="IPR000649">
    <property type="entry name" value="IF-2B-related"/>
</dbReference>
<dbReference type="FunFam" id="1.20.120.420:FF:000003">
    <property type="entry name" value="Methylthioribose-1-phosphate isomerase"/>
    <property type="match status" value="1"/>
</dbReference>
<dbReference type="EMBL" id="CP091092">
    <property type="protein sequence ID" value="WFN37470.1"/>
    <property type="molecule type" value="Genomic_DNA"/>
</dbReference>
<dbReference type="Gene3D" id="1.20.120.420">
    <property type="entry name" value="translation initiation factor eif-2b, domain 1"/>
    <property type="match status" value="1"/>
</dbReference>
<dbReference type="InterPro" id="IPR042529">
    <property type="entry name" value="IF_2B-like_C"/>
</dbReference>
<dbReference type="InterPro" id="IPR011559">
    <property type="entry name" value="Initiation_fac_2B_a/b/d"/>
</dbReference>
<keyword evidence="2" id="KW-0486">Methionine biosynthesis</keyword>
<feature type="binding site" evidence="2">
    <location>
        <begin position="246"/>
        <end position="247"/>
    </location>
    <ligand>
        <name>substrate</name>
    </ligand>
</feature>
<dbReference type="SUPFAM" id="SSF100950">
    <property type="entry name" value="NagB/RpiA/CoA transferase-like"/>
    <property type="match status" value="1"/>
</dbReference>
<dbReference type="AlphaFoldDB" id="A0AAF0FPU8"/>
<organism evidence="3 4">
    <name type="scientific">Methanomicrobium antiquum</name>
    <dbReference type="NCBI Taxonomy" id="487686"/>
    <lineage>
        <taxon>Archaea</taxon>
        <taxon>Methanobacteriati</taxon>
        <taxon>Methanobacteriota</taxon>
        <taxon>Stenosarchaea group</taxon>
        <taxon>Methanomicrobia</taxon>
        <taxon>Methanomicrobiales</taxon>
        <taxon>Methanomicrobiaceae</taxon>
        <taxon>Methanomicrobium</taxon>
    </lineage>
</organism>
<comment type="function">
    <text evidence="2">Catalyzes the interconversion of methylthioribose-1-phosphate (MTR-1-P) into methylthioribulose-1-phosphate (MTRu-1-P).</text>
</comment>
<dbReference type="Pfam" id="PF01008">
    <property type="entry name" value="IF-2B"/>
    <property type="match status" value="1"/>
</dbReference>
<dbReference type="FunFam" id="3.40.50.10470:FF:000006">
    <property type="entry name" value="Methylthioribose-1-phosphate isomerase"/>
    <property type="match status" value="1"/>
</dbReference>
<keyword evidence="4" id="KW-1185">Reference proteome</keyword>
<evidence type="ECO:0000313" key="4">
    <source>
        <dbReference type="Proteomes" id="UP001218895"/>
    </source>
</evidence>
<dbReference type="PANTHER" id="PTHR43475:SF1">
    <property type="entry name" value="METHYLTHIORIBOSE-1-PHOSPHATE ISOMERASE"/>
    <property type="match status" value="1"/>
</dbReference>
<accession>A0AAF0FPU8</accession>
<sequence length="341" mass="37792">MSEKTIFWDFDNNCIKFVEQTLLPAEYKIISCDSIERLAKAIKNLEVRGAPALGVAGAFGVSLSTFIHDDKNMDGFLKLVFDDGDYLSRTRPTAINLSWGIKRVLQSIQNAKSPEEARENALSEAVSIAEEDEKMCRQIGDFGAELLPDKCTVLTHCNAGALACYTWGTALGVIRSAVAMGKDVSVISCETRPLNQGSRLTAWELSRDNIPVKTIPDSSAAFLMRKGEIDAVIVGADRITQDAVFNKIGTYMHAVCAKYHNIPFFVAAPSSTFDKEHRENEIEIEIRNRNELAFCGNKQLMPDCVDTLNYAFDPTPLELITAIITERGIIRPSFDENLKMP</sequence>
<evidence type="ECO:0000313" key="3">
    <source>
        <dbReference type="EMBL" id="WFN37470.1"/>
    </source>
</evidence>
<reference evidence="3" key="1">
    <citation type="submission" date="2022-01" db="EMBL/GenBank/DDBJ databases">
        <title>Complete genome of Methanomicrobium antiquum DSM 21220.</title>
        <authorList>
            <person name="Chen S.-C."/>
            <person name="You Y.-T."/>
            <person name="Zhou Y.-Z."/>
            <person name="Lai M.-C."/>
        </authorList>
    </citation>
    <scope>NUCLEOTIDE SEQUENCE</scope>
    <source>
        <strain evidence="3">DSM 21220</strain>
    </source>
</reference>
<feature type="active site" description="Proton donor" evidence="2">
    <location>
        <position position="237"/>
    </location>
</feature>
<feature type="binding site" evidence="2">
    <location>
        <begin position="48"/>
        <end position="50"/>
    </location>
    <ligand>
        <name>substrate</name>
    </ligand>
</feature>
<dbReference type="InterPro" id="IPR037171">
    <property type="entry name" value="NagB/RpiA_transferase-like"/>
</dbReference>
<comment type="similarity">
    <text evidence="2">Belongs to the EIF-2B alpha/beta/delta subunits family. MtnA subfamily.</text>
</comment>